<organism evidence="5 6">
    <name type="scientific">Virgibacillus xinjiangensis</name>
    <dbReference type="NCBI Taxonomy" id="393090"/>
    <lineage>
        <taxon>Bacteria</taxon>
        <taxon>Bacillati</taxon>
        <taxon>Bacillota</taxon>
        <taxon>Bacilli</taxon>
        <taxon>Bacillales</taxon>
        <taxon>Bacillaceae</taxon>
        <taxon>Virgibacillus</taxon>
    </lineage>
</organism>
<feature type="domain" description="GFO/IDH/MocA-like oxidoreductase" evidence="4">
    <location>
        <begin position="136"/>
        <end position="252"/>
    </location>
</feature>
<proteinExistence type="inferred from homology"/>
<dbReference type="Pfam" id="PF01408">
    <property type="entry name" value="GFO_IDH_MocA"/>
    <property type="match status" value="1"/>
</dbReference>
<sequence length="333" mass="37321">MNRSLRWGVLSTAKIAQKELLPAFQRAENAVVNAIASQSNSGKAKEVAEQFHIEKVYDSYEELLNDKEIDAVYIPLPNHLHKKWAIEAANQGKHILLEKPAALNAEETEEIGQACKDNGVHLMEAFMYHFHPQHDRVKEIIGNGEIGDVKFIRSSFSFYLGKKENNIKMATEKGGGSLYDVGCYTLHAMRNILQTEPEWIHAYADADPEYGVDISVTGFLNFPNGVRGVFDAGFDRTKRAEYEVIGTEGTIRVPRAFRPDWNGGDGLVIVEKTGSTRTETIQADQYKEEVELFSRAVLQGTEPAHTWENTIGNMRVIDACFASIHQQSAVKLH</sequence>
<dbReference type="InterPro" id="IPR055170">
    <property type="entry name" value="GFO_IDH_MocA-like_dom"/>
</dbReference>
<dbReference type="PANTHER" id="PTHR22604">
    <property type="entry name" value="OXIDOREDUCTASES"/>
    <property type="match status" value="1"/>
</dbReference>
<dbReference type="Proteomes" id="UP001595279">
    <property type="component" value="Unassembled WGS sequence"/>
</dbReference>
<dbReference type="Gene3D" id="3.30.360.10">
    <property type="entry name" value="Dihydrodipicolinate Reductase, domain 2"/>
    <property type="match status" value="1"/>
</dbReference>
<name>A0ABV7CSW5_9BACI</name>
<dbReference type="SUPFAM" id="SSF51735">
    <property type="entry name" value="NAD(P)-binding Rossmann-fold domains"/>
    <property type="match status" value="1"/>
</dbReference>
<gene>
    <name evidence="5" type="ORF">ACFOGI_03755</name>
</gene>
<dbReference type="SUPFAM" id="SSF55347">
    <property type="entry name" value="Glyceraldehyde-3-phosphate dehydrogenase-like, C-terminal domain"/>
    <property type="match status" value="1"/>
</dbReference>
<keyword evidence="6" id="KW-1185">Reference proteome</keyword>
<dbReference type="InterPro" id="IPR036291">
    <property type="entry name" value="NAD(P)-bd_dom_sf"/>
</dbReference>
<protein>
    <submittedName>
        <fullName evidence="5">Gfo/Idh/MocA family protein</fullName>
    </submittedName>
</protein>
<comment type="similarity">
    <text evidence="1">Belongs to the Gfo/Idh/MocA family.</text>
</comment>
<keyword evidence="2" id="KW-0560">Oxidoreductase</keyword>
<accession>A0ABV7CSW5</accession>
<reference evidence="6" key="1">
    <citation type="journal article" date="2019" name="Int. J. Syst. Evol. Microbiol.">
        <title>The Global Catalogue of Microorganisms (GCM) 10K type strain sequencing project: providing services to taxonomists for standard genome sequencing and annotation.</title>
        <authorList>
            <consortium name="The Broad Institute Genomics Platform"/>
            <consortium name="The Broad Institute Genome Sequencing Center for Infectious Disease"/>
            <person name="Wu L."/>
            <person name="Ma J."/>
        </authorList>
    </citation>
    <scope>NUCLEOTIDE SEQUENCE [LARGE SCALE GENOMIC DNA]</scope>
    <source>
        <strain evidence="6">KCTC 13128</strain>
    </source>
</reference>
<comment type="caution">
    <text evidence="5">The sequence shown here is derived from an EMBL/GenBank/DDBJ whole genome shotgun (WGS) entry which is preliminary data.</text>
</comment>
<dbReference type="Pfam" id="PF22725">
    <property type="entry name" value="GFO_IDH_MocA_C3"/>
    <property type="match status" value="1"/>
</dbReference>
<evidence type="ECO:0000313" key="6">
    <source>
        <dbReference type="Proteomes" id="UP001595279"/>
    </source>
</evidence>
<dbReference type="Gene3D" id="3.40.50.720">
    <property type="entry name" value="NAD(P)-binding Rossmann-like Domain"/>
    <property type="match status" value="1"/>
</dbReference>
<evidence type="ECO:0000259" key="4">
    <source>
        <dbReference type="Pfam" id="PF22725"/>
    </source>
</evidence>
<dbReference type="InterPro" id="IPR050984">
    <property type="entry name" value="Gfo/Idh/MocA_domain"/>
</dbReference>
<evidence type="ECO:0000313" key="5">
    <source>
        <dbReference type="EMBL" id="MFC3039353.1"/>
    </source>
</evidence>
<feature type="domain" description="Gfo/Idh/MocA-like oxidoreductase N-terminal" evidence="3">
    <location>
        <begin position="6"/>
        <end position="125"/>
    </location>
</feature>
<evidence type="ECO:0000256" key="1">
    <source>
        <dbReference type="ARBA" id="ARBA00010928"/>
    </source>
</evidence>
<evidence type="ECO:0000256" key="2">
    <source>
        <dbReference type="ARBA" id="ARBA00023002"/>
    </source>
</evidence>
<evidence type="ECO:0000259" key="3">
    <source>
        <dbReference type="Pfam" id="PF01408"/>
    </source>
</evidence>
<dbReference type="PANTHER" id="PTHR22604:SF105">
    <property type="entry name" value="TRANS-1,2-DIHYDROBENZENE-1,2-DIOL DEHYDROGENASE"/>
    <property type="match status" value="1"/>
</dbReference>
<dbReference type="InterPro" id="IPR000683">
    <property type="entry name" value="Gfo/Idh/MocA-like_OxRdtase_N"/>
</dbReference>
<dbReference type="EMBL" id="JBHRSA010000009">
    <property type="protein sequence ID" value="MFC3039353.1"/>
    <property type="molecule type" value="Genomic_DNA"/>
</dbReference>
<dbReference type="RefSeq" id="WP_390268625.1">
    <property type="nucleotide sequence ID" value="NZ_JBHRSA010000009.1"/>
</dbReference>